<dbReference type="Proteomes" id="UP000250434">
    <property type="component" value="Chromosome"/>
</dbReference>
<keyword evidence="3" id="KW-1185">Reference proteome</keyword>
<sequence length="202" mass="20906">MVIAGAAIGWALFTLVILHTVSGRNPVTDTLSSYAHSERGGGMLEAALLSLAVGTIAVLGALRATGMRLGLTTHILFGATALGLSLAAFFPATLDSGGDVASGVVHQYASLIAFLCLPGIGMSLRERAELEHTRILLNRICVVYAAGLFLFGLSYVTRDLSGLEWINAMLPVGFAQRISFGTGFALLGALALAASRSAKALS</sequence>
<feature type="transmembrane region" description="Helical" evidence="1">
    <location>
        <begin position="105"/>
        <end position="124"/>
    </location>
</feature>
<keyword evidence="1" id="KW-1133">Transmembrane helix</keyword>
<dbReference type="AlphaFoldDB" id="A0A344LEX5"/>
<evidence type="ECO:0008006" key="4">
    <source>
        <dbReference type="Google" id="ProtNLM"/>
    </source>
</evidence>
<dbReference type="KEGG" id="aab:A4R43_32590"/>
<evidence type="ECO:0000313" key="3">
    <source>
        <dbReference type="Proteomes" id="UP000250434"/>
    </source>
</evidence>
<feature type="transmembrane region" description="Helical" evidence="1">
    <location>
        <begin position="74"/>
        <end position="93"/>
    </location>
</feature>
<dbReference type="InterPro" id="IPR009339">
    <property type="entry name" value="DUF998"/>
</dbReference>
<protein>
    <recommendedName>
        <fullName evidence="4">DUF998 domain-containing protein</fullName>
    </recommendedName>
</protein>
<feature type="transmembrane region" description="Helical" evidence="1">
    <location>
        <begin position="42"/>
        <end position="62"/>
    </location>
</feature>
<keyword evidence="1" id="KW-0812">Transmembrane</keyword>
<proteinExistence type="predicted"/>
<reference evidence="2 3" key="1">
    <citation type="submission" date="2016-04" db="EMBL/GenBank/DDBJ databases">
        <title>Complete genome sequence and analysis of deep-sea sediment isolate, Amycolatopsis sp. WP1.</title>
        <authorList>
            <person name="Wang H."/>
            <person name="Chen S."/>
            <person name="Wu Q."/>
        </authorList>
    </citation>
    <scope>NUCLEOTIDE SEQUENCE [LARGE SCALE GENOMIC DNA]</scope>
    <source>
        <strain evidence="2 3">WP1</strain>
    </source>
</reference>
<name>A0A344LEX5_9PSEU</name>
<dbReference type="EMBL" id="CP015163">
    <property type="protein sequence ID" value="AXB46599.1"/>
    <property type="molecule type" value="Genomic_DNA"/>
</dbReference>
<evidence type="ECO:0000256" key="1">
    <source>
        <dbReference type="SAM" id="Phobius"/>
    </source>
</evidence>
<keyword evidence="1" id="KW-0472">Membrane</keyword>
<feature type="transmembrane region" description="Helical" evidence="1">
    <location>
        <begin position="136"/>
        <end position="154"/>
    </location>
</feature>
<feature type="transmembrane region" description="Helical" evidence="1">
    <location>
        <begin position="174"/>
        <end position="194"/>
    </location>
</feature>
<dbReference type="Pfam" id="PF06197">
    <property type="entry name" value="DUF998"/>
    <property type="match status" value="1"/>
</dbReference>
<accession>A0A344LEX5</accession>
<evidence type="ECO:0000313" key="2">
    <source>
        <dbReference type="EMBL" id="AXB46599.1"/>
    </source>
</evidence>
<organism evidence="2 3">
    <name type="scientific">Amycolatopsis albispora</name>
    <dbReference type="NCBI Taxonomy" id="1804986"/>
    <lineage>
        <taxon>Bacteria</taxon>
        <taxon>Bacillati</taxon>
        <taxon>Actinomycetota</taxon>
        <taxon>Actinomycetes</taxon>
        <taxon>Pseudonocardiales</taxon>
        <taxon>Pseudonocardiaceae</taxon>
        <taxon>Amycolatopsis</taxon>
    </lineage>
</organism>
<gene>
    <name evidence="2" type="ORF">A4R43_32590</name>
</gene>